<dbReference type="PANTHER" id="PTHR31306:SF4">
    <property type="entry name" value="ALPHA-1,2-GALACTOSYLTRANSFERASE"/>
    <property type="match status" value="1"/>
</dbReference>
<evidence type="ECO:0000313" key="3">
    <source>
        <dbReference type="EMBL" id="WOK08584.1"/>
    </source>
</evidence>
<keyword evidence="1" id="KW-0328">Glycosyltransferase</keyword>
<evidence type="ECO:0000256" key="1">
    <source>
        <dbReference type="ARBA" id="ARBA00022676"/>
    </source>
</evidence>
<dbReference type="PANTHER" id="PTHR31306">
    <property type="entry name" value="ALPHA-1,6-MANNOSYLTRANSFERASE MNN11-RELATED"/>
    <property type="match status" value="1"/>
</dbReference>
<name>A0ABZ0IUC7_9BACT</name>
<proteinExistence type="predicted"/>
<reference evidence="3 4" key="1">
    <citation type="journal article" date="2023" name="Microbiol. Resour. Announc.">
        <title>Complete Genome Sequence of Imperialibacter roseus strain P4T.</title>
        <authorList>
            <person name="Tizabi D.R."/>
            <person name="Bachvaroff T."/>
            <person name="Hill R.T."/>
        </authorList>
    </citation>
    <scope>NUCLEOTIDE SEQUENCE [LARGE SCALE GENOMIC DNA]</scope>
    <source>
        <strain evidence="3 4">P4T</strain>
    </source>
</reference>
<dbReference type="RefSeq" id="WP_317491221.1">
    <property type="nucleotide sequence ID" value="NZ_CP136051.1"/>
</dbReference>
<dbReference type="InterPro" id="IPR008630">
    <property type="entry name" value="Glyco_trans_34"/>
</dbReference>
<evidence type="ECO:0008006" key="5">
    <source>
        <dbReference type="Google" id="ProtNLM"/>
    </source>
</evidence>
<dbReference type="Proteomes" id="UP001302349">
    <property type="component" value="Chromosome"/>
</dbReference>
<dbReference type="EMBL" id="CP136051">
    <property type="protein sequence ID" value="WOK08584.1"/>
    <property type="molecule type" value="Genomic_DNA"/>
</dbReference>
<keyword evidence="4" id="KW-1185">Reference proteome</keyword>
<protein>
    <recommendedName>
        <fullName evidence="5">Nucleotide-diphospho-sugar transferase domain-containing protein</fullName>
    </recommendedName>
</protein>
<gene>
    <name evidence="3" type="ORF">RT717_08040</name>
</gene>
<keyword evidence="2" id="KW-0808">Transferase</keyword>
<evidence type="ECO:0000313" key="4">
    <source>
        <dbReference type="Proteomes" id="UP001302349"/>
    </source>
</evidence>
<dbReference type="Gene3D" id="3.90.550.10">
    <property type="entry name" value="Spore Coat Polysaccharide Biosynthesis Protein SpsA, Chain A"/>
    <property type="match status" value="1"/>
</dbReference>
<sequence>MSLTFKILQLATPNIDSYAGYSIASVRGYAKKHGYQHLVQRSRLVDDMHINWTKIALLQNGLAEKDVDYVVLLDADVVLTTTALPLEDFVKMGNETTHILMPGDTPLLGGKRPNAGMIIVKNSPEGRGIIDYWLHAARHEGKHLADTHPRNQLVYWNFVMPRFKPLQFIIPRSFARKYYPVYDYLRQRGGFLWHVTQTNEGVREKYMKRLYEQHSPEMGDFQTTLELLKGATEGLVKLVG</sequence>
<dbReference type="InterPro" id="IPR029044">
    <property type="entry name" value="Nucleotide-diphossugar_trans"/>
</dbReference>
<evidence type="ECO:0000256" key="2">
    <source>
        <dbReference type="ARBA" id="ARBA00022679"/>
    </source>
</evidence>
<accession>A0ABZ0IUC7</accession>
<organism evidence="3 4">
    <name type="scientific">Imperialibacter roseus</name>
    <dbReference type="NCBI Taxonomy" id="1324217"/>
    <lineage>
        <taxon>Bacteria</taxon>
        <taxon>Pseudomonadati</taxon>
        <taxon>Bacteroidota</taxon>
        <taxon>Cytophagia</taxon>
        <taxon>Cytophagales</taxon>
        <taxon>Flammeovirgaceae</taxon>
        <taxon>Imperialibacter</taxon>
    </lineage>
</organism>